<evidence type="ECO:0000256" key="4">
    <source>
        <dbReference type="ARBA" id="ARBA00023125"/>
    </source>
</evidence>
<feature type="modified residue" description="4-aspartylphosphate" evidence="6">
    <location>
        <position position="63"/>
    </location>
</feature>
<feature type="domain" description="Response regulatory" evidence="8">
    <location>
        <begin position="12"/>
        <end position="127"/>
    </location>
</feature>
<dbReference type="InterPro" id="IPR001867">
    <property type="entry name" value="OmpR/PhoB-type_DNA-bd"/>
</dbReference>
<dbReference type="Proteomes" id="UP000249910">
    <property type="component" value="Chromosome"/>
</dbReference>
<dbReference type="InterPro" id="IPR016032">
    <property type="entry name" value="Sig_transdc_resp-reg_C-effctor"/>
</dbReference>
<keyword evidence="2" id="KW-0902">Two-component regulatory system</keyword>
<dbReference type="EMBL" id="CP022132">
    <property type="protein sequence ID" value="ASG68497.1"/>
    <property type="molecule type" value="Genomic_DNA"/>
</dbReference>
<keyword evidence="3" id="KW-0805">Transcription regulation</keyword>
<evidence type="ECO:0000256" key="2">
    <source>
        <dbReference type="ARBA" id="ARBA00023012"/>
    </source>
</evidence>
<dbReference type="PROSITE" id="PS51755">
    <property type="entry name" value="OMPR_PHOB"/>
    <property type="match status" value="1"/>
</dbReference>
<organism evidence="10 11">
    <name type="scientific">Francisella halioticida</name>
    <dbReference type="NCBI Taxonomy" id="549298"/>
    <lineage>
        <taxon>Bacteria</taxon>
        <taxon>Pseudomonadati</taxon>
        <taxon>Pseudomonadota</taxon>
        <taxon>Gammaproteobacteria</taxon>
        <taxon>Thiotrichales</taxon>
        <taxon>Francisellaceae</taxon>
        <taxon>Francisella</taxon>
    </lineage>
</organism>
<dbReference type="SUPFAM" id="SSF46894">
    <property type="entry name" value="C-terminal effector domain of the bipartite response regulators"/>
    <property type="match status" value="1"/>
</dbReference>
<dbReference type="InterPro" id="IPR039420">
    <property type="entry name" value="WalR-like"/>
</dbReference>
<evidence type="ECO:0000259" key="9">
    <source>
        <dbReference type="PROSITE" id="PS51755"/>
    </source>
</evidence>
<sequence>MLKKMIWELHMRILIVDDDEKICSILELFFNKYNYKIDVTHSGEEALDILSTSHDEFDAVILDICMQGICGIETCKRLRLFSNIPVLILTACKDDVNTILALEIGADDYMIKPFNPMVLHSRVKNVLRRSHQQPQILTDKKVINFAFSDCILDINTQTLKHNDEIVSITTGVYRVLRYFLENPNIIISRELLMEQAQKRPLERFDRSIDIQISRLRRILKDVGISNAIKTIHGSGYMWVLAVYRRVGNEINDKNNIKK</sequence>
<evidence type="ECO:0000313" key="11">
    <source>
        <dbReference type="Proteomes" id="UP000249910"/>
    </source>
</evidence>
<dbReference type="PROSITE" id="PS50110">
    <property type="entry name" value="RESPONSE_REGULATORY"/>
    <property type="match status" value="1"/>
</dbReference>
<accession>A0ABN5B1X0</accession>
<protein>
    <recommendedName>
        <fullName evidence="12">DNA-binding response regulator</fullName>
    </recommendedName>
</protein>
<name>A0ABN5B1X0_9GAMM</name>
<gene>
    <name evidence="10" type="ORF">CDV26_08935</name>
</gene>
<dbReference type="SMART" id="SM00862">
    <property type="entry name" value="Trans_reg_C"/>
    <property type="match status" value="1"/>
</dbReference>
<evidence type="ECO:0000313" key="10">
    <source>
        <dbReference type="EMBL" id="ASG68497.1"/>
    </source>
</evidence>
<evidence type="ECO:0000259" key="8">
    <source>
        <dbReference type="PROSITE" id="PS50110"/>
    </source>
</evidence>
<dbReference type="CDD" id="cd00383">
    <property type="entry name" value="trans_reg_C"/>
    <property type="match status" value="1"/>
</dbReference>
<evidence type="ECO:0008006" key="12">
    <source>
        <dbReference type="Google" id="ProtNLM"/>
    </source>
</evidence>
<dbReference type="PANTHER" id="PTHR48111:SF4">
    <property type="entry name" value="DNA-BINDING DUAL TRANSCRIPTIONAL REGULATOR OMPR"/>
    <property type="match status" value="1"/>
</dbReference>
<dbReference type="Gene3D" id="3.40.50.2300">
    <property type="match status" value="1"/>
</dbReference>
<dbReference type="InterPro" id="IPR011006">
    <property type="entry name" value="CheY-like_superfamily"/>
</dbReference>
<dbReference type="Gene3D" id="1.10.10.10">
    <property type="entry name" value="Winged helix-like DNA-binding domain superfamily/Winged helix DNA-binding domain"/>
    <property type="match status" value="1"/>
</dbReference>
<evidence type="ECO:0000256" key="5">
    <source>
        <dbReference type="ARBA" id="ARBA00023163"/>
    </source>
</evidence>
<dbReference type="InterPro" id="IPR036388">
    <property type="entry name" value="WH-like_DNA-bd_sf"/>
</dbReference>
<dbReference type="Pfam" id="PF00072">
    <property type="entry name" value="Response_reg"/>
    <property type="match status" value="1"/>
</dbReference>
<evidence type="ECO:0000256" key="6">
    <source>
        <dbReference type="PROSITE-ProRule" id="PRU00169"/>
    </source>
</evidence>
<proteinExistence type="predicted"/>
<evidence type="ECO:0000256" key="1">
    <source>
        <dbReference type="ARBA" id="ARBA00022553"/>
    </source>
</evidence>
<reference evidence="10 11" key="1">
    <citation type="submission" date="2017-06" db="EMBL/GenBank/DDBJ databases">
        <title>Complete genome of Francisella halioticida.</title>
        <authorList>
            <person name="Sjodin A."/>
        </authorList>
    </citation>
    <scope>NUCLEOTIDE SEQUENCE [LARGE SCALE GENOMIC DNA]</scope>
    <source>
        <strain evidence="10 11">DSM 23729</strain>
    </source>
</reference>
<evidence type="ECO:0000256" key="3">
    <source>
        <dbReference type="ARBA" id="ARBA00023015"/>
    </source>
</evidence>
<keyword evidence="4 7" id="KW-0238">DNA-binding</keyword>
<keyword evidence="1 6" id="KW-0597">Phosphoprotein</keyword>
<dbReference type="SUPFAM" id="SSF52172">
    <property type="entry name" value="CheY-like"/>
    <property type="match status" value="1"/>
</dbReference>
<feature type="DNA-binding region" description="OmpR/PhoB-type" evidence="7">
    <location>
        <begin position="140"/>
        <end position="240"/>
    </location>
</feature>
<keyword evidence="11" id="KW-1185">Reference proteome</keyword>
<dbReference type="InterPro" id="IPR001789">
    <property type="entry name" value="Sig_transdc_resp-reg_receiver"/>
</dbReference>
<dbReference type="Pfam" id="PF00486">
    <property type="entry name" value="Trans_reg_C"/>
    <property type="match status" value="1"/>
</dbReference>
<feature type="domain" description="OmpR/PhoB-type" evidence="9">
    <location>
        <begin position="140"/>
        <end position="240"/>
    </location>
</feature>
<dbReference type="Gene3D" id="6.10.250.690">
    <property type="match status" value="1"/>
</dbReference>
<dbReference type="PANTHER" id="PTHR48111">
    <property type="entry name" value="REGULATOR OF RPOS"/>
    <property type="match status" value="1"/>
</dbReference>
<evidence type="ECO:0000256" key="7">
    <source>
        <dbReference type="PROSITE-ProRule" id="PRU01091"/>
    </source>
</evidence>
<dbReference type="SMART" id="SM00448">
    <property type="entry name" value="REC"/>
    <property type="match status" value="1"/>
</dbReference>
<keyword evidence="5" id="KW-0804">Transcription</keyword>